<sequence length="184" mass="21483">MQSPLMSKIIRRRVLEEEKEEDSDLEESSSRRGKKVVSKRDINLGSIKMKISTIQGKNDPELYLEWERNVEHVFDCHNYSEQKKVKLAAVEFIDYSREVKCFRCQGFRHIASQCSNKRIMIVLENGEIESANSSEDEIPPLEDCSDVEEPVYGNLLVTRRALSIQPKDDVDMEQHEHIFHIRCQ</sequence>
<accession>A0ACC1XP70</accession>
<gene>
    <name evidence="1" type="ORF">OWV82_015166</name>
</gene>
<evidence type="ECO:0000313" key="2">
    <source>
        <dbReference type="Proteomes" id="UP001164539"/>
    </source>
</evidence>
<organism evidence="1 2">
    <name type="scientific">Melia azedarach</name>
    <name type="common">Chinaberry tree</name>
    <dbReference type="NCBI Taxonomy" id="155640"/>
    <lineage>
        <taxon>Eukaryota</taxon>
        <taxon>Viridiplantae</taxon>
        <taxon>Streptophyta</taxon>
        <taxon>Embryophyta</taxon>
        <taxon>Tracheophyta</taxon>
        <taxon>Spermatophyta</taxon>
        <taxon>Magnoliopsida</taxon>
        <taxon>eudicotyledons</taxon>
        <taxon>Gunneridae</taxon>
        <taxon>Pentapetalae</taxon>
        <taxon>rosids</taxon>
        <taxon>malvids</taxon>
        <taxon>Sapindales</taxon>
        <taxon>Meliaceae</taxon>
        <taxon>Melia</taxon>
    </lineage>
</organism>
<protein>
    <submittedName>
        <fullName evidence="1">Retrovirus-related Pol polyprotein from transposon 17.6</fullName>
    </submittedName>
</protein>
<comment type="caution">
    <text evidence="1">The sequence shown here is derived from an EMBL/GenBank/DDBJ whole genome shotgun (WGS) entry which is preliminary data.</text>
</comment>
<evidence type="ECO:0000313" key="1">
    <source>
        <dbReference type="EMBL" id="KAJ4713015.1"/>
    </source>
</evidence>
<name>A0ACC1XP70_MELAZ</name>
<reference evidence="1 2" key="1">
    <citation type="journal article" date="2023" name="Science">
        <title>Complex scaffold remodeling in plant triterpene biosynthesis.</title>
        <authorList>
            <person name="De La Pena R."/>
            <person name="Hodgson H."/>
            <person name="Liu J.C."/>
            <person name="Stephenson M.J."/>
            <person name="Martin A.C."/>
            <person name="Owen C."/>
            <person name="Harkess A."/>
            <person name="Leebens-Mack J."/>
            <person name="Jimenez L.E."/>
            <person name="Osbourn A."/>
            <person name="Sattely E.S."/>
        </authorList>
    </citation>
    <scope>NUCLEOTIDE SEQUENCE [LARGE SCALE GENOMIC DNA]</scope>
    <source>
        <strain evidence="2">cv. JPN11</strain>
        <tissue evidence="1">Leaf</tissue>
    </source>
</reference>
<dbReference type="EMBL" id="CM051401">
    <property type="protein sequence ID" value="KAJ4713015.1"/>
    <property type="molecule type" value="Genomic_DNA"/>
</dbReference>
<keyword evidence="2" id="KW-1185">Reference proteome</keyword>
<proteinExistence type="predicted"/>
<dbReference type="Proteomes" id="UP001164539">
    <property type="component" value="Chromosome 8"/>
</dbReference>